<comment type="caution">
    <text evidence="2">The sequence shown here is derived from an EMBL/GenBank/DDBJ whole genome shotgun (WGS) entry which is preliminary data.</text>
</comment>
<dbReference type="PANTHER" id="PTHR48011:SF4">
    <property type="entry name" value="MITOGEN-ACTIVATED PROTEIN KINASE KINASE KINASE 19"/>
    <property type="match status" value="1"/>
</dbReference>
<dbReference type="PANTHER" id="PTHR48011">
    <property type="entry name" value="CCR4-NOT TRANSCRIPTIONAL COMPLEX SUBUNIT CAF120-RELATED"/>
    <property type="match status" value="1"/>
</dbReference>
<keyword evidence="3" id="KW-1185">Reference proteome</keyword>
<dbReference type="Pfam" id="PF00069">
    <property type="entry name" value="Pkinase"/>
    <property type="match status" value="1"/>
</dbReference>
<gene>
    <name evidence="2" type="ORF">ElyMa_000757800</name>
</gene>
<dbReference type="Gene3D" id="1.10.510.10">
    <property type="entry name" value="Transferase(Phosphotransferase) domain 1"/>
    <property type="match status" value="1"/>
</dbReference>
<dbReference type="InterPro" id="IPR052751">
    <property type="entry name" value="Plant_MAPKKK"/>
</dbReference>
<dbReference type="AlphaFoldDB" id="A0AAV4GS84"/>
<sequence length="869" mass="96302">MWQPTPAKMEERDGEGITFDEMDIKVRRPMNGEEITWDKMDLKMRHPINKPGYSEIPMPIASEQDNKAMRMFNVDPTDNLNVYVKGPGAPQSYLRQDSSVTIDKKLHGKRLAPPEADVKEAVSPRNVSGLGVTRKIAQKRMREDDQEKNYETDRALQEHIGELNIGFEKSVKLAEPNDFQRRLKQAQAKNEAILLISEINKACRAQTSQDLPPGRVLFDDNLQWSDLDSSPKEFVGNGSFGTVSTLRTNKGKSIIQKDLVPDLKKAQALIHANEVQIPLNFADCNSITRVLGISWGGGKASIFQEHAGLSLRELMQIPKYRDYLRQEENLWKFMLGLCQALRKLHSHGIRHRDIKPENTCWDPETGQVRLIDFASCRTPQDQEDGSLGGTTPEYLPPDVSRCILTKRRATLTEKSDVWGAGMVALYIIKGGHPVIMHFANMTDYPQTKQAHAIRMNTVLAQLARLSNPLPSFFVEHPDRPDMEMFLRGCLAVDEEKRWTSPQALKFIEGKLSPEPVRKYRKLNQTSSSQANLFGTPEDQDLGKNLTLKAGRVQWSGPACHTTNEAQGWGGGFVLKTPAVVGTSLAAQHYPPGSELVTAVTSRVKPLLPQKMSVGQGAQPVTNGPAGVQPLPPQMRLGVTTQMHPPPQKMSLSREAQQPVFNFTQKMNLGQAARHVAVGTPGVQQTMMFGQSAQPVSPWVNKPETGGDNDLAWLMEICTKPENVKPKPVTQGSGAAGNFSSAVQGGWQTGSCFAPSGSQVDVGALNLSVRRNPTDILPMVQRAAVHPSNVSAGFNNHRYNQKNKKLEKVMSPLPDDPEEAPACTSPPVVGMWGQPCPQHQYQVMESRKKQLVVQDVALKEPQGNIPKFLE</sequence>
<dbReference type="Proteomes" id="UP000762676">
    <property type="component" value="Unassembled WGS sequence"/>
</dbReference>
<dbReference type="CDD" id="cd00180">
    <property type="entry name" value="PKc"/>
    <property type="match status" value="1"/>
</dbReference>
<reference evidence="2 3" key="1">
    <citation type="journal article" date="2021" name="Elife">
        <title>Chloroplast acquisition without the gene transfer in kleptoplastic sea slugs, Plakobranchus ocellatus.</title>
        <authorList>
            <person name="Maeda T."/>
            <person name="Takahashi S."/>
            <person name="Yoshida T."/>
            <person name="Shimamura S."/>
            <person name="Takaki Y."/>
            <person name="Nagai Y."/>
            <person name="Toyoda A."/>
            <person name="Suzuki Y."/>
            <person name="Arimoto A."/>
            <person name="Ishii H."/>
            <person name="Satoh N."/>
            <person name="Nishiyama T."/>
            <person name="Hasebe M."/>
            <person name="Maruyama T."/>
            <person name="Minagawa J."/>
            <person name="Obokata J."/>
            <person name="Shigenobu S."/>
        </authorList>
    </citation>
    <scope>NUCLEOTIDE SEQUENCE [LARGE SCALE GENOMIC DNA]</scope>
</reference>
<keyword evidence="2" id="KW-0418">Kinase</keyword>
<dbReference type="InterPro" id="IPR011009">
    <property type="entry name" value="Kinase-like_dom_sf"/>
</dbReference>
<name>A0AAV4GS84_9GAST</name>
<dbReference type="SMART" id="SM00220">
    <property type="entry name" value="S_TKc"/>
    <property type="match status" value="1"/>
</dbReference>
<protein>
    <submittedName>
        <fullName evidence="2">Citron Rho-interacting kinase</fullName>
    </submittedName>
</protein>
<keyword evidence="2" id="KW-0808">Transferase</keyword>
<accession>A0AAV4GS84</accession>
<evidence type="ECO:0000259" key="1">
    <source>
        <dbReference type="PROSITE" id="PS50011"/>
    </source>
</evidence>
<organism evidence="2 3">
    <name type="scientific">Elysia marginata</name>
    <dbReference type="NCBI Taxonomy" id="1093978"/>
    <lineage>
        <taxon>Eukaryota</taxon>
        <taxon>Metazoa</taxon>
        <taxon>Spiralia</taxon>
        <taxon>Lophotrochozoa</taxon>
        <taxon>Mollusca</taxon>
        <taxon>Gastropoda</taxon>
        <taxon>Heterobranchia</taxon>
        <taxon>Euthyneura</taxon>
        <taxon>Panpulmonata</taxon>
        <taxon>Sacoglossa</taxon>
        <taxon>Placobranchoidea</taxon>
        <taxon>Plakobranchidae</taxon>
        <taxon>Elysia</taxon>
    </lineage>
</organism>
<dbReference type="EMBL" id="BMAT01001548">
    <property type="protein sequence ID" value="GFR87931.1"/>
    <property type="molecule type" value="Genomic_DNA"/>
</dbReference>
<dbReference type="SUPFAM" id="SSF56112">
    <property type="entry name" value="Protein kinase-like (PK-like)"/>
    <property type="match status" value="1"/>
</dbReference>
<dbReference type="PROSITE" id="PS50011">
    <property type="entry name" value="PROTEIN_KINASE_DOM"/>
    <property type="match status" value="1"/>
</dbReference>
<feature type="domain" description="Protein kinase" evidence="1">
    <location>
        <begin position="229"/>
        <end position="511"/>
    </location>
</feature>
<evidence type="ECO:0000313" key="3">
    <source>
        <dbReference type="Proteomes" id="UP000762676"/>
    </source>
</evidence>
<dbReference type="GO" id="GO:0007165">
    <property type="term" value="P:signal transduction"/>
    <property type="evidence" value="ECO:0007669"/>
    <property type="project" value="TreeGrafter"/>
</dbReference>
<proteinExistence type="predicted"/>
<dbReference type="InterPro" id="IPR000719">
    <property type="entry name" value="Prot_kinase_dom"/>
</dbReference>
<dbReference type="GO" id="GO:0004672">
    <property type="term" value="F:protein kinase activity"/>
    <property type="evidence" value="ECO:0007669"/>
    <property type="project" value="InterPro"/>
</dbReference>
<dbReference type="GO" id="GO:0005524">
    <property type="term" value="F:ATP binding"/>
    <property type="evidence" value="ECO:0007669"/>
    <property type="project" value="InterPro"/>
</dbReference>
<evidence type="ECO:0000313" key="2">
    <source>
        <dbReference type="EMBL" id="GFR87931.1"/>
    </source>
</evidence>